<accession>A0A2B7WHS2</accession>
<feature type="binding site" evidence="2">
    <location>
        <position position="323"/>
    </location>
    <ligand>
        <name>substrate</name>
    </ligand>
</feature>
<keyword evidence="5" id="KW-1185">Reference proteome</keyword>
<comment type="caution">
    <text evidence="4">The sequence shown here is derived from an EMBL/GenBank/DDBJ whole genome shotgun (WGS) entry which is preliminary data.</text>
</comment>
<gene>
    <name evidence="4" type="ORF">AJ79_09710</name>
</gene>
<feature type="active site" description="Proton donor" evidence="1">
    <location>
        <position position="166"/>
    </location>
</feature>
<dbReference type="EC" id="3.2.1.-" evidence="3"/>
<feature type="binding site" evidence="2">
    <location>
        <position position="214"/>
    </location>
    <ligand>
        <name>substrate</name>
    </ligand>
</feature>
<feature type="active site" description="Proton acceptor" evidence="1">
    <location>
        <position position="325"/>
    </location>
</feature>
<keyword evidence="3" id="KW-0136">Cellulose degradation</keyword>
<dbReference type="PIRSF" id="PIRSF001100">
    <property type="entry name" value="Beta_cellobiohydrolase"/>
    <property type="match status" value="1"/>
</dbReference>
<dbReference type="Proteomes" id="UP000223968">
    <property type="component" value="Unassembled WGS sequence"/>
</dbReference>
<dbReference type="PANTHER" id="PTHR34876:SF10">
    <property type="entry name" value="GLUCANASE"/>
    <property type="match status" value="1"/>
</dbReference>
<dbReference type="EMBL" id="PDNB01000293">
    <property type="protein sequence ID" value="PGG96144.1"/>
    <property type="molecule type" value="Genomic_DNA"/>
</dbReference>
<keyword evidence="3" id="KW-0378">Hydrolase</keyword>
<dbReference type="PRINTS" id="PR00733">
    <property type="entry name" value="GLHYDRLASE6"/>
</dbReference>
<feature type="signal peptide" evidence="3">
    <location>
        <begin position="1"/>
        <end position="19"/>
    </location>
</feature>
<dbReference type="InterPro" id="IPR036434">
    <property type="entry name" value="Beta_cellobiohydrolase_sf"/>
</dbReference>
<dbReference type="STRING" id="1447875.A0A2B7WHS2"/>
<feature type="chain" id="PRO_5011830761" description="Glucanase" evidence="3">
    <location>
        <begin position="20"/>
        <end position="358"/>
    </location>
</feature>
<evidence type="ECO:0000313" key="5">
    <source>
        <dbReference type="Proteomes" id="UP000223968"/>
    </source>
</evidence>
<dbReference type="SUPFAM" id="SSF51989">
    <property type="entry name" value="Glycosyl hydrolases family 6, cellulases"/>
    <property type="match status" value="1"/>
</dbReference>
<evidence type="ECO:0000256" key="2">
    <source>
        <dbReference type="PIRSR" id="PIRSR001100-2"/>
    </source>
</evidence>
<comment type="similarity">
    <text evidence="3">Belongs to the glycosyl hydrolase family 6.</text>
</comment>
<keyword evidence="3" id="KW-0732">Signal</keyword>
<feature type="binding site" evidence="2">
    <location>
        <position position="247"/>
    </location>
    <ligand>
        <name>substrate</name>
    </ligand>
</feature>
<dbReference type="PANTHER" id="PTHR34876">
    <property type="match status" value="1"/>
</dbReference>
<evidence type="ECO:0000256" key="3">
    <source>
        <dbReference type="RuleBase" id="RU361186"/>
    </source>
</evidence>
<feature type="binding site" evidence="2">
    <location>
        <position position="78"/>
    </location>
    <ligand>
        <name>substrate</name>
    </ligand>
</feature>
<dbReference type="Pfam" id="PF01341">
    <property type="entry name" value="Glyco_hydro_6"/>
    <property type="match status" value="1"/>
</dbReference>
<keyword evidence="3" id="KW-0119">Carbohydrate metabolism</keyword>
<organism evidence="4 5">
    <name type="scientific">Helicocarpus griseus UAMH5409</name>
    <dbReference type="NCBI Taxonomy" id="1447875"/>
    <lineage>
        <taxon>Eukaryota</taxon>
        <taxon>Fungi</taxon>
        <taxon>Dikarya</taxon>
        <taxon>Ascomycota</taxon>
        <taxon>Pezizomycotina</taxon>
        <taxon>Eurotiomycetes</taxon>
        <taxon>Eurotiomycetidae</taxon>
        <taxon>Onygenales</taxon>
        <taxon>Ajellomycetaceae</taxon>
        <taxon>Helicocarpus</taxon>
    </lineage>
</organism>
<protein>
    <recommendedName>
        <fullName evidence="3">Glucanase</fullName>
        <ecNumber evidence="3">3.2.1.-</ecNumber>
    </recommendedName>
</protein>
<evidence type="ECO:0000256" key="1">
    <source>
        <dbReference type="PIRSR" id="PIRSR001100-1"/>
    </source>
</evidence>
<feature type="binding site" evidence="2">
    <location>
        <position position="319"/>
    </location>
    <ligand>
        <name>substrate</name>
    </ligand>
</feature>
<evidence type="ECO:0000313" key="4">
    <source>
        <dbReference type="EMBL" id="PGG96144.1"/>
    </source>
</evidence>
<dbReference type="Gene3D" id="3.20.20.40">
    <property type="entry name" value="1, 4-beta cellobiohydrolase"/>
    <property type="match status" value="1"/>
</dbReference>
<feature type="binding site" evidence="2">
    <location>
        <position position="291"/>
    </location>
    <ligand>
        <name>substrate</name>
    </ligand>
</feature>
<dbReference type="GO" id="GO:0030245">
    <property type="term" value="P:cellulose catabolic process"/>
    <property type="evidence" value="ECO:0007669"/>
    <property type="project" value="UniProtKB-KW"/>
</dbReference>
<keyword evidence="3" id="KW-0326">Glycosidase</keyword>
<dbReference type="GO" id="GO:0004553">
    <property type="term" value="F:hydrolase activity, hydrolyzing O-glycosyl compounds"/>
    <property type="evidence" value="ECO:0007669"/>
    <property type="project" value="InterPro"/>
</dbReference>
<keyword evidence="3" id="KW-0624">Polysaccharide degradation</keyword>
<dbReference type="AlphaFoldDB" id="A0A2B7WHS2"/>
<sequence>MRSNLSILISLAIAGLVSGRPHLSARQDANPFEGRQLFVNPTYAESLETTKASFTQAGDTENAGKVQFVQERVGTFVWVSNIASLGNIDEAITSARATQESTGQEQIVGLVVYNVPDRDCSAGESSGELKVDQNGLARYKAEYIDPYAEKVLGASDLQFAIVLEPDAVANMVTGKDIPLCSNAAEAQRDAIAYAIQQLQAENIHLYFDAANSGWLSSQTTAAAAEFATIVSKASNSKIRGFSSNVSNYNTFEAESQYAASLGSALQGQGLPSRFIIDQGRVAPNRQDSGNWCNVEDAGFGQPPTTETGDPNVDSIVWVKPGGESDGECGMAGAPAAGAWFDEYAQMLTRNAHEDIQPI</sequence>
<name>A0A2B7WHS2_9EURO</name>
<reference evidence="4 5" key="1">
    <citation type="submission" date="2017-10" db="EMBL/GenBank/DDBJ databases">
        <title>Comparative genomics in systemic dimorphic fungi from Ajellomycetaceae.</title>
        <authorList>
            <person name="Munoz J.F."/>
            <person name="Mcewen J.G."/>
            <person name="Clay O.K."/>
            <person name="Cuomo C.A."/>
        </authorList>
    </citation>
    <scope>NUCLEOTIDE SEQUENCE [LARGE SCALE GENOMIC DNA]</scope>
    <source>
        <strain evidence="4 5">UAMH5409</strain>
    </source>
</reference>
<dbReference type="InterPro" id="IPR016288">
    <property type="entry name" value="Beta_cellobiohydrolase"/>
</dbReference>
<proteinExistence type="inferred from homology"/>
<dbReference type="OrthoDB" id="64893at2759"/>